<dbReference type="AlphaFoldDB" id="A0AAU0UQD8"/>
<dbReference type="RefSeq" id="WP_366922542.1">
    <property type="nucleotide sequence ID" value="NZ_CP121694.1"/>
</dbReference>
<dbReference type="PANTHER" id="PTHR11705">
    <property type="entry name" value="PROTEASE FAMILY M14 CARBOXYPEPTIDASE A,B"/>
    <property type="match status" value="1"/>
</dbReference>
<feature type="compositionally biased region" description="Basic and acidic residues" evidence="8">
    <location>
        <begin position="415"/>
        <end position="424"/>
    </location>
</feature>
<evidence type="ECO:0000313" key="11">
    <source>
        <dbReference type="EMBL" id="WRO23155.1"/>
    </source>
</evidence>
<dbReference type="KEGG" id="dbc:MFMK1_003004"/>
<evidence type="ECO:0000259" key="10">
    <source>
        <dbReference type="Pfam" id="PF00246"/>
    </source>
</evidence>
<proteinExistence type="inferred from homology"/>
<dbReference type="InterPro" id="IPR000834">
    <property type="entry name" value="Peptidase_M14"/>
</dbReference>
<gene>
    <name evidence="11" type="ORF">MFMK1_003004</name>
</gene>
<dbReference type="PROSITE" id="PS00132">
    <property type="entry name" value="CARBOXYPEPT_ZN_1"/>
    <property type="match status" value="1"/>
</dbReference>
<name>A0AAU0UQD8_9FIRM</name>
<keyword evidence="3" id="KW-0645">Protease</keyword>
<dbReference type="GO" id="GO:0004181">
    <property type="term" value="F:metallocarboxypeptidase activity"/>
    <property type="evidence" value="ECO:0007669"/>
    <property type="project" value="InterPro"/>
</dbReference>
<dbReference type="PANTHER" id="PTHR11705:SF143">
    <property type="entry name" value="SLL0236 PROTEIN"/>
    <property type="match status" value="1"/>
</dbReference>
<keyword evidence="5" id="KW-0378">Hydrolase</keyword>
<comment type="similarity">
    <text evidence="2">Belongs to the peptidase M14 family.</text>
</comment>
<feature type="region of interest" description="Disordered" evidence="8">
    <location>
        <begin position="405"/>
        <end position="424"/>
    </location>
</feature>
<dbReference type="Pfam" id="PF00246">
    <property type="entry name" value="Peptidase_M14"/>
    <property type="match status" value="1"/>
</dbReference>
<keyword evidence="4" id="KW-0479">Metal-binding</keyword>
<dbReference type="GO" id="GO:0005615">
    <property type="term" value="C:extracellular space"/>
    <property type="evidence" value="ECO:0007669"/>
    <property type="project" value="TreeGrafter"/>
</dbReference>
<evidence type="ECO:0000256" key="8">
    <source>
        <dbReference type="SAM" id="MobiDB-lite"/>
    </source>
</evidence>
<comment type="cofactor">
    <cofactor evidence="1">
        <name>Zn(2+)</name>
        <dbReference type="ChEBI" id="CHEBI:29105"/>
    </cofactor>
</comment>
<evidence type="ECO:0000313" key="12">
    <source>
        <dbReference type="Proteomes" id="UP001329915"/>
    </source>
</evidence>
<dbReference type="Gene3D" id="3.40.630.10">
    <property type="entry name" value="Zn peptidases"/>
    <property type="match status" value="1"/>
</dbReference>
<evidence type="ECO:0000256" key="1">
    <source>
        <dbReference type="ARBA" id="ARBA00001947"/>
    </source>
</evidence>
<dbReference type="GO" id="GO:0006508">
    <property type="term" value="P:proteolysis"/>
    <property type="evidence" value="ECO:0007669"/>
    <property type="project" value="UniProtKB-KW"/>
</dbReference>
<keyword evidence="6" id="KW-0862">Zinc</keyword>
<dbReference type="InterPro" id="IPR057246">
    <property type="entry name" value="CARBOXYPEPT_ZN_1"/>
</dbReference>
<dbReference type="EMBL" id="CP121694">
    <property type="protein sequence ID" value="WRO23155.1"/>
    <property type="molecule type" value="Genomic_DNA"/>
</dbReference>
<feature type="chain" id="PRO_5043927889" description="Peptidase M14 domain-containing protein" evidence="9">
    <location>
        <begin position="25"/>
        <end position="424"/>
    </location>
</feature>
<evidence type="ECO:0000256" key="3">
    <source>
        <dbReference type="ARBA" id="ARBA00022670"/>
    </source>
</evidence>
<dbReference type="GO" id="GO:0008270">
    <property type="term" value="F:zinc ion binding"/>
    <property type="evidence" value="ECO:0007669"/>
    <property type="project" value="InterPro"/>
</dbReference>
<keyword evidence="9" id="KW-0732">Signal</keyword>
<evidence type="ECO:0000256" key="9">
    <source>
        <dbReference type="SAM" id="SignalP"/>
    </source>
</evidence>
<evidence type="ECO:0000256" key="4">
    <source>
        <dbReference type="ARBA" id="ARBA00022723"/>
    </source>
</evidence>
<reference evidence="11 12" key="1">
    <citation type="submission" date="2023-04" db="EMBL/GenBank/DDBJ databases">
        <authorList>
            <person name="Hsu D."/>
        </authorList>
    </citation>
    <scope>NUCLEOTIDE SEQUENCE [LARGE SCALE GENOMIC DNA]</scope>
    <source>
        <strain evidence="11 12">MK1</strain>
    </source>
</reference>
<dbReference type="SUPFAM" id="SSF53187">
    <property type="entry name" value="Zn-dependent exopeptidases"/>
    <property type="match status" value="1"/>
</dbReference>
<feature type="domain" description="Peptidase M14" evidence="10">
    <location>
        <begin position="86"/>
        <end position="269"/>
    </location>
</feature>
<evidence type="ECO:0000256" key="6">
    <source>
        <dbReference type="ARBA" id="ARBA00022833"/>
    </source>
</evidence>
<dbReference type="Proteomes" id="UP001329915">
    <property type="component" value="Chromosome"/>
</dbReference>
<evidence type="ECO:0000256" key="2">
    <source>
        <dbReference type="ARBA" id="ARBA00005988"/>
    </source>
</evidence>
<accession>A0AAU0UQD8</accession>
<protein>
    <recommendedName>
        <fullName evidence="10">Peptidase M14 domain-containing protein</fullName>
    </recommendedName>
</protein>
<keyword evidence="7" id="KW-0482">Metalloprotease</keyword>
<evidence type="ECO:0000256" key="7">
    <source>
        <dbReference type="ARBA" id="ARBA00023049"/>
    </source>
</evidence>
<keyword evidence="12" id="KW-1185">Reference proteome</keyword>
<evidence type="ECO:0000256" key="5">
    <source>
        <dbReference type="ARBA" id="ARBA00022801"/>
    </source>
</evidence>
<organism evidence="11 12">
    <name type="scientific">Metallumcola ferriviriculae</name>
    <dbReference type="NCBI Taxonomy" id="3039180"/>
    <lineage>
        <taxon>Bacteria</taxon>
        <taxon>Bacillati</taxon>
        <taxon>Bacillota</taxon>
        <taxon>Clostridia</taxon>
        <taxon>Neomoorellales</taxon>
        <taxon>Desulfitibacteraceae</taxon>
        <taxon>Metallumcola</taxon>
    </lineage>
</organism>
<sequence length="424" mass="47363">MKRAAKLLGVGLIFMLLLSSIAMAQPQSIPNGPYVEREQNVSFSSFMTNEELADTLKKIEASSKGKMELEVVGYSNAINGDLMEEEGFPLYVAKFGGADDPNKKRVLITTQIHGNEPLGTEAMVELMKQFAGSGKEFNEILDNVTVWFMPRINPDGAMNEVEGKWSPQRRTHQLWDPEFLGLPAGTEAPWYYRDREKGYDENRDYNPNLDFRPEDFITEADTEGMTLEQVLNNGDRNNSDFGGFYVTPESRIVTKVFKELDPDVYFDIHHRGFNTVSEEDIRSVPIQIAAVVADPYTDPFTGNEYEVDDSVLKLGKQINVVGYQAIQRGFSHYGAIQKYPDVNLPGTSLGAFALNDTAIMLIEIKGQSGSLGQKQNGMLKQTAKVPVYEILKSLADGSVSDVDESLYDDIPESSNRMRDPSTME</sequence>
<feature type="signal peptide" evidence="9">
    <location>
        <begin position="1"/>
        <end position="24"/>
    </location>
</feature>